<evidence type="ECO:0000256" key="1">
    <source>
        <dbReference type="ARBA" id="ARBA00004141"/>
    </source>
</evidence>
<evidence type="ECO:0000313" key="15">
    <source>
        <dbReference type="EMBL" id="PZP50664.1"/>
    </source>
</evidence>
<dbReference type="UniPathway" id="UPA00219"/>
<evidence type="ECO:0000256" key="12">
    <source>
        <dbReference type="HAMAP-Rule" id="MF_00038"/>
    </source>
</evidence>
<dbReference type="GO" id="GO:0009252">
    <property type="term" value="P:peptidoglycan biosynthetic process"/>
    <property type="evidence" value="ECO:0007669"/>
    <property type="project" value="UniProtKB-UniRule"/>
</dbReference>
<keyword evidence="7 12" id="KW-0573">Peptidoglycan synthesis</keyword>
<evidence type="ECO:0000256" key="3">
    <source>
        <dbReference type="ARBA" id="ARBA00022618"/>
    </source>
</evidence>
<keyword evidence="6 12" id="KW-0133">Cell shape</keyword>
<dbReference type="NCBIfam" id="TIGR00445">
    <property type="entry name" value="mraY"/>
    <property type="match status" value="1"/>
</dbReference>
<evidence type="ECO:0000256" key="9">
    <source>
        <dbReference type="ARBA" id="ARBA00023136"/>
    </source>
</evidence>
<dbReference type="GO" id="GO:0051992">
    <property type="term" value="F:UDP-N-acetylmuramoyl-L-alanyl-D-glutamyl-meso-2,6-diaminopimelyl-D-alanyl-D-alanine:undecaprenyl-phosphate transferase activity"/>
    <property type="evidence" value="ECO:0007669"/>
    <property type="project" value="RHEA"/>
</dbReference>
<evidence type="ECO:0000256" key="4">
    <source>
        <dbReference type="ARBA" id="ARBA00022679"/>
    </source>
</evidence>
<keyword evidence="4 12" id="KW-0808">Transferase</keyword>
<dbReference type="GO" id="GO:0071555">
    <property type="term" value="P:cell wall organization"/>
    <property type="evidence" value="ECO:0007669"/>
    <property type="project" value="UniProtKB-KW"/>
</dbReference>
<dbReference type="EC" id="2.7.8.13" evidence="12 13"/>
<comment type="similarity">
    <text evidence="2 12">Belongs to the glycosyltransferase 4 family. MraY subfamily.</text>
</comment>
<keyword evidence="12 14" id="KW-0479">Metal-binding</keyword>
<keyword evidence="10 12" id="KW-0131">Cell cycle</keyword>
<feature type="transmembrane region" description="Helical" evidence="12">
    <location>
        <begin position="75"/>
        <end position="92"/>
    </location>
</feature>
<comment type="caution">
    <text evidence="15">The sequence shown here is derived from an EMBL/GenBank/DDBJ whole genome shotgun (WGS) entry which is preliminary data.</text>
</comment>
<proteinExistence type="inferred from homology"/>
<evidence type="ECO:0000256" key="11">
    <source>
        <dbReference type="ARBA" id="ARBA00023316"/>
    </source>
</evidence>
<comment type="catalytic activity">
    <reaction evidence="12">
        <text>UDP-N-acetyl-alpha-D-muramoyl-L-alanyl-gamma-D-glutamyl-meso-2,6-diaminopimeloyl-D-alanyl-D-alanine + di-trans,octa-cis-undecaprenyl phosphate = di-trans,octa-cis-undecaprenyl diphospho-N-acetyl-alpha-D-muramoyl-L-alanyl-D-glutamyl-meso-2,6-diaminopimeloyl-D-alanyl-D-alanine + UMP</text>
        <dbReference type="Rhea" id="RHEA:28386"/>
        <dbReference type="ChEBI" id="CHEBI:57865"/>
        <dbReference type="ChEBI" id="CHEBI:60392"/>
        <dbReference type="ChEBI" id="CHEBI:61386"/>
        <dbReference type="ChEBI" id="CHEBI:61387"/>
        <dbReference type="EC" id="2.7.8.13"/>
    </reaction>
</comment>
<gene>
    <name evidence="12" type="primary">mraY</name>
    <name evidence="15" type="ORF">DI598_05025</name>
</gene>
<dbReference type="InterPro" id="IPR000715">
    <property type="entry name" value="Glycosyl_transferase_4"/>
</dbReference>
<comment type="subcellular location">
    <subcellularLocation>
        <location evidence="12">Cell membrane</location>
        <topology evidence="12">Multi-pass membrane protein</topology>
    </subcellularLocation>
    <subcellularLocation>
        <location evidence="1">Membrane</location>
        <topology evidence="1">Multi-pass membrane protein</topology>
    </subcellularLocation>
</comment>
<accession>A0A2W5F8U9</accession>
<dbReference type="PANTHER" id="PTHR22926">
    <property type="entry name" value="PHOSPHO-N-ACETYLMURAMOYL-PENTAPEPTIDE-TRANSFERASE"/>
    <property type="match status" value="1"/>
</dbReference>
<dbReference type="GO" id="GO:0046872">
    <property type="term" value="F:metal ion binding"/>
    <property type="evidence" value="ECO:0007669"/>
    <property type="project" value="UniProtKB-KW"/>
</dbReference>
<evidence type="ECO:0000256" key="6">
    <source>
        <dbReference type="ARBA" id="ARBA00022960"/>
    </source>
</evidence>
<dbReference type="InterPro" id="IPR003524">
    <property type="entry name" value="PNAcMuramoyl-5peptid_Trfase"/>
</dbReference>
<keyword evidence="12" id="KW-1003">Cell membrane</keyword>
<keyword evidence="9 12" id="KW-0472">Membrane</keyword>
<feature type="transmembrane region" description="Helical" evidence="12">
    <location>
        <begin position="308"/>
        <end position="325"/>
    </location>
</feature>
<keyword evidence="12 14" id="KW-0460">Magnesium</keyword>
<feature type="transmembrane region" description="Helical" evidence="12">
    <location>
        <begin position="359"/>
        <end position="382"/>
    </location>
</feature>
<dbReference type="Pfam" id="PF10555">
    <property type="entry name" value="MraY_sig1"/>
    <property type="match status" value="1"/>
</dbReference>
<dbReference type="AlphaFoldDB" id="A0A2W5F8U9"/>
<keyword evidence="8 12" id="KW-1133">Transmembrane helix</keyword>
<evidence type="ECO:0000313" key="16">
    <source>
        <dbReference type="Proteomes" id="UP000249645"/>
    </source>
</evidence>
<reference evidence="15 16" key="1">
    <citation type="submission" date="2017-11" db="EMBL/GenBank/DDBJ databases">
        <title>Infants hospitalized years apart are colonized by the same room-sourced microbial strains.</title>
        <authorList>
            <person name="Brooks B."/>
            <person name="Olm M.R."/>
            <person name="Firek B.A."/>
            <person name="Baker R."/>
            <person name="Thomas B.C."/>
            <person name="Morowitz M.J."/>
            <person name="Banfield J.F."/>
        </authorList>
    </citation>
    <scope>NUCLEOTIDE SEQUENCE [LARGE SCALE GENOMIC DNA]</scope>
    <source>
        <strain evidence="15">S2_009_000_R2_76</strain>
    </source>
</reference>
<comment type="function">
    <text evidence="12">Catalyzes the initial step of the lipid cycle reactions in the biosynthesis of the cell wall peptidoglycan: transfers peptidoglycan precursor phospho-MurNAc-pentapeptide from UDP-MurNAc-pentapeptide onto the lipid carrier undecaprenyl phosphate, yielding undecaprenyl-pyrophosphoryl-MurNAc-pentapeptide, known as lipid I.</text>
</comment>
<dbReference type="InterPro" id="IPR018480">
    <property type="entry name" value="PNAcMuramoyl-5peptid_Trfase_CS"/>
</dbReference>
<dbReference type="Pfam" id="PF00953">
    <property type="entry name" value="Glycos_transf_4"/>
    <property type="match status" value="1"/>
</dbReference>
<dbReference type="HAMAP" id="MF_00038">
    <property type="entry name" value="MraY"/>
    <property type="match status" value="1"/>
</dbReference>
<evidence type="ECO:0000256" key="2">
    <source>
        <dbReference type="ARBA" id="ARBA00005583"/>
    </source>
</evidence>
<comment type="cofactor">
    <cofactor evidence="12 14">
        <name>Mg(2+)</name>
        <dbReference type="ChEBI" id="CHEBI:18420"/>
    </cofactor>
</comment>
<feature type="transmembrane region" description="Helical" evidence="12">
    <location>
        <begin position="98"/>
        <end position="116"/>
    </location>
</feature>
<dbReference type="GO" id="GO:0051301">
    <property type="term" value="P:cell division"/>
    <property type="evidence" value="ECO:0007669"/>
    <property type="project" value="UniProtKB-KW"/>
</dbReference>
<feature type="binding site" evidence="14">
    <location>
        <position position="261"/>
    </location>
    <ligand>
        <name>Mg(2+)</name>
        <dbReference type="ChEBI" id="CHEBI:18420"/>
    </ligand>
</feature>
<feature type="transmembrane region" description="Helical" evidence="12">
    <location>
        <begin position="20"/>
        <end position="43"/>
    </location>
</feature>
<comment type="pathway">
    <text evidence="12">Cell wall biogenesis; peptidoglycan biosynthesis.</text>
</comment>
<keyword evidence="5 12" id="KW-0812">Transmembrane</keyword>
<keyword evidence="11 12" id="KW-0961">Cell wall biogenesis/degradation</keyword>
<evidence type="ECO:0000256" key="8">
    <source>
        <dbReference type="ARBA" id="ARBA00022989"/>
    </source>
</evidence>
<dbReference type="PANTHER" id="PTHR22926:SF5">
    <property type="entry name" value="PHOSPHO-N-ACETYLMURAMOYL-PENTAPEPTIDE-TRANSFERASE HOMOLOG"/>
    <property type="match status" value="1"/>
</dbReference>
<dbReference type="GO" id="GO:0008963">
    <property type="term" value="F:phospho-N-acetylmuramoyl-pentapeptide-transferase activity"/>
    <property type="evidence" value="ECO:0007669"/>
    <property type="project" value="UniProtKB-UniRule"/>
</dbReference>
<dbReference type="CDD" id="cd06852">
    <property type="entry name" value="GT_MraY"/>
    <property type="match status" value="1"/>
</dbReference>
<dbReference type="EMBL" id="QFOI01000058">
    <property type="protein sequence ID" value="PZP50664.1"/>
    <property type="molecule type" value="Genomic_DNA"/>
</dbReference>
<feature type="transmembrane region" description="Helical" evidence="12">
    <location>
        <begin position="413"/>
        <end position="434"/>
    </location>
</feature>
<dbReference type="GO" id="GO:0008360">
    <property type="term" value="P:regulation of cell shape"/>
    <property type="evidence" value="ECO:0007669"/>
    <property type="project" value="UniProtKB-KW"/>
</dbReference>
<keyword evidence="3 12" id="KW-0132">Cell division</keyword>
<evidence type="ECO:0000256" key="5">
    <source>
        <dbReference type="ARBA" id="ARBA00022692"/>
    </source>
</evidence>
<evidence type="ECO:0000256" key="14">
    <source>
        <dbReference type="PIRSR" id="PIRSR600715-1"/>
    </source>
</evidence>
<feature type="transmembrane region" description="Helical" evidence="12">
    <location>
        <begin position="242"/>
        <end position="262"/>
    </location>
</feature>
<dbReference type="PROSITE" id="PS01347">
    <property type="entry name" value="MRAY_1"/>
    <property type="match status" value="1"/>
</dbReference>
<dbReference type="Proteomes" id="UP000249645">
    <property type="component" value="Unassembled WGS sequence"/>
</dbReference>
<dbReference type="GO" id="GO:0005886">
    <property type="term" value="C:plasma membrane"/>
    <property type="evidence" value="ECO:0007669"/>
    <property type="project" value="UniProtKB-SubCell"/>
</dbReference>
<feature type="transmembrane region" description="Helical" evidence="12">
    <location>
        <begin position="269"/>
        <end position="288"/>
    </location>
</feature>
<name>A0A2W5F8U9_9SPHI</name>
<feature type="binding site" evidence="14">
    <location>
        <position position="336"/>
    </location>
    <ligand>
        <name>Mg(2+)</name>
        <dbReference type="ChEBI" id="CHEBI:18420"/>
    </ligand>
</feature>
<evidence type="ECO:0000256" key="13">
    <source>
        <dbReference type="NCBIfam" id="TIGR00445"/>
    </source>
</evidence>
<dbReference type="PROSITE" id="PS01348">
    <property type="entry name" value="MRAY_2"/>
    <property type="match status" value="1"/>
</dbReference>
<organism evidence="15 16">
    <name type="scientific">Pseudopedobacter saltans</name>
    <dbReference type="NCBI Taxonomy" id="151895"/>
    <lineage>
        <taxon>Bacteria</taxon>
        <taxon>Pseudomonadati</taxon>
        <taxon>Bacteroidota</taxon>
        <taxon>Sphingobacteriia</taxon>
        <taxon>Sphingobacteriales</taxon>
        <taxon>Sphingobacteriaceae</taxon>
        <taxon>Pseudopedobacter</taxon>
    </lineage>
</organism>
<evidence type="ECO:0000256" key="10">
    <source>
        <dbReference type="ARBA" id="ARBA00023306"/>
    </source>
</evidence>
<feature type="transmembrane region" description="Helical" evidence="12">
    <location>
        <begin position="332"/>
        <end position="353"/>
    </location>
</feature>
<protein>
    <recommendedName>
        <fullName evidence="12 13">Phospho-N-acetylmuramoyl-pentapeptide-transferase</fullName>
        <ecNumber evidence="12 13">2.7.8.13</ecNumber>
    </recommendedName>
    <alternativeName>
        <fullName evidence="12">UDP-MurNAc-pentapeptide phosphotransferase</fullName>
    </alternativeName>
</protein>
<evidence type="ECO:0000256" key="7">
    <source>
        <dbReference type="ARBA" id="ARBA00022984"/>
    </source>
</evidence>
<sequence>MLYALFNWLKHHYNLTGTGVFQYITFRAGLATILSLLIATIYGRRLINLLRKKQIGESVRDLGLAGEQSKKGTPTMGGIIILLSILIPTLLLADLDKVYVRLMLLCTVWLGVMGFLDDYLKIKARKIAQSKGEAYKKKDSDGLAGKAKIIGQVGLGIIIGATLYFNSHVVMEREINPAGTSKEVSPLVEKKLDEVVHKVDGVDKRFALVKTPITTIPFVKNHEFNYSKLISWIGPGAEKYTWIVYILAVTFIITAVSNGANLTDGLDGLAGGTSAIIGICLGIFIYVSGNVKFADYLNIMYIPNIGELSVFIAAFVGGCIGFLWYNAYPAQIFMGDTGSLALGGIIASLAIIVRKELLIPIFCCIFFVESLSVIFQVSYFKYTKKKYGEGKRLLLMSPLHHHYQKKGFHENKIVMRFWIITLICVMVSIVTLKIR</sequence>